<dbReference type="Proteomes" id="UP001222800">
    <property type="component" value="Chromosome"/>
</dbReference>
<dbReference type="RefSeq" id="WP_277733849.1">
    <property type="nucleotide sequence ID" value="NZ_CP120733.1"/>
</dbReference>
<accession>A0ABY8EIC9</accession>
<name>A0ABY8EIC9_9FIRM</name>
<gene>
    <name evidence="1" type="ORF">P4S50_06440</name>
</gene>
<reference evidence="1 2" key="1">
    <citation type="submission" date="2023-03" db="EMBL/GenBank/DDBJ databases">
        <title>Complete genome sequence of Tepidibacter sp. SWIR-1, isolated from a deep-sea hydrothermal vent.</title>
        <authorList>
            <person name="Li X."/>
        </authorList>
    </citation>
    <scope>NUCLEOTIDE SEQUENCE [LARGE SCALE GENOMIC DNA]</scope>
    <source>
        <strain evidence="1 2">SWIR-1</strain>
    </source>
</reference>
<evidence type="ECO:0000313" key="1">
    <source>
        <dbReference type="EMBL" id="WFD11710.1"/>
    </source>
</evidence>
<evidence type="ECO:0008006" key="3">
    <source>
        <dbReference type="Google" id="ProtNLM"/>
    </source>
</evidence>
<evidence type="ECO:0000313" key="2">
    <source>
        <dbReference type="Proteomes" id="UP001222800"/>
    </source>
</evidence>
<proteinExistence type="predicted"/>
<keyword evidence="2" id="KW-1185">Reference proteome</keyword>
<protein>
    <recommendedName>
        <fullName evidence="3">PASTA domain-containing protein</fullName>
    </recommendedName>
</protein>
<dbReference type="EMBL" id="CP120733">
    <property type="protein sequence ID" value="WFD11710.1"/>
    <property type="molecule type" value="Genomic_DNA"/>
</dbReference>
<sequence>MNYFELFGIELSKAKQVLENNDIKYIIKETIGRKDKSLLVCPRVINIKKRNDYIELVITYFSDSL</sequence>
<organism evidence="1 2">
    <name type="scientific">Tepidibacter hydrothermalis</name>
    <dbReference type="NCBI Taxonomy" id="3036126"/>
    <lineage>
        <taxon>Bacteria</taxon>
        <taxon>Bacillati</taxon>
        <taxon>Bacillota</taxon>
        <taxon>Clostridia</taxon>
        <taxon>Peptostreptococcales</taxon>
        <taxon>Peptostreptococcaceae</taxon>
        <taxon>Tepidibacter</taxon>
    </lineage>
</organism>